<reference evidence="2" key="2">
    <citation type="submission" date="2023-04" db="EMBL/GenBank/DDBJ databases">
        <authorList>
            <person name="Bruccoleri R.E."/>
            <person name="Oakeley E.J."/>
            <person name="Faust A.-M."/>
            <person name="Dessus-Babus S."/>
            <person name="Altorfer M."/>
            <person name="Burckhardt D."/>
            <person name="Oertli M."/>
            <person name="Naumann U."/>
            <person name="Petersen F."/>
            <person name="Wong J."/>
        </authorList>
    </citation>
    <scope>NUCLEOTIDE SEQUENCE</scope>
    <source>
        <strain evidence="2">GSM-AAB239-AS_SAM_17_03QT</strain>
        <tissue evidence="2">Leaf</tissue>
    </source>
</reference>
<accession>A0AAX6E7G4</accession>
<comment type="caution">
    <text evidence="2">The sequence shown here is derived from an EMBL/GenBank/DDBJ whole genome shotgun (WGS) entry which is preliminary data.</text>
</comment>
<evidence type="ECO:0000313" key="2">
    <source>
        <dbReference type="EMBL" id="KAJ6799863.1"/>
    </source>
</evidence>
<keyword evidence="1" id="KW-0812">Transmembrane</keyword>
<dbReference type="AlphaFoldDB" id="A0AAX6E7G4"/>
<keyword evidence="1" id="KW-0472">Membrane</keyword>
<feature type="transmembrane region" description="Helical" evidence="1">
    <location>
        <begin position="54"/>
        <end position="72"/>
    </location>
</feature>
<gene>
    <name evidence="2" type="ORF">M6B38_203945</name>
</gene>
<keyword evidence="3" id="KW-1185">Reference proteome</keyword>
<dbReference type="EMBL" id="JANAVB010039217">
    <property type="protein sequence ID" value="KAJ6799863.1"/>
    <property type="molecule type" value="Genomic_DNA"/>
</dbReference>
<evidence type="ECO:0000313" key="3">
    <source>
        <dbReference type="Proteomes" id="UP001140949"/>
    </source>
</evidence>
<organism evidence="2 3">
    <name type="scientific">Iris pallida</name>
    <name type="common">Sweet iris</name>
    <dbReference type="NCBI Taxonomy" id="29817"/>
    <lineage>
        <taxon>Eukaryota</taxon>
        <taxon>Viridiplantae</taxon>
        <taxon>Streptophyta</taxon>
        <taxon>Embryophyta</taxon>
        <taxon>Tracheophyta</taxon>
        <taxon>Spermatophyta</taxon>
        <taxon>Magnoliopsida</taxon>
        <taxon>Liliopsida</taxon>
        <taxon>Asparagales</taxon>
        <taxon>Iridaceae</taxon>
        <taxon>Iridoideae</taxon>
        <taxon>Irideae</taxon>
        <taxon>Iris</taxon>
    </lineage>
</organism>
<keyword evidence="1" id="KW-1133">Transmembrane helix</keyword>
<dbReference type="Proteomes" id="UP001140949">
    <property type="component" value="Unassembled WGS sequence"/>
</dbReference>
<name>A0AAX6E7G4_IRIPA</name>
<proteinExistence type="predicted"/>
<evidence type="ECO:0000256" key="1">
    <source>
        <dbReference type="SAM" id="Phobius"/>
    </source>
</evidence>
<reference evidence="2" key="1">
    <citation type="journal article" date="2023" name="GigaByte">
        <title>Genome assembly of the bearded iris, Iris pallida Lam.</title>
        <authorList>
            <person name="Bruccoleri R.E."/>
            <person name="Oakeley E.J."/>
            <person name="Faust A.M.E."/>
            <person name="Altorfer M."/>
            <person name="Dessus-Babus S."/>
            <person name="Burckhardt D."/>
            <person name="Oertli M."/>
            <person name="Naumann U."/>
            <person name="Petersen F."/>
            <person name="Wong J."/>
        </authorList>
    </citation>
    <scope>NUCLEOTIDE SEQUENCE</scope>
    <source>
        <strain evidence="2">GSM-AAB239-AS_SAM_17_03QT</strain>
    </source>
</reference>
<protein>
    <submittedName>
        <fullName evidence="2">Formin-like protein 3 isoform X1</fullName>
    </submittedName>
</protein>
<sequence length="104" mass="11714">MTPWRVATGPASVRALRAPPPQVHCSCHKVSASSACRTGKPMERRQLSTSSESFSLFLLFSFLFLSFFESLVPPIPLYYVETWGILGEYLTSVCVIPWDKCHFL</sequence>